<keyword evidence="7" id="KW-0274">FAD</keyword>
<evidence type="ECO:0000256" key="3">
    <source>
        <dbReference type="ARBA" id="ARBA00016337"/>
    </source>
</evidence>
<dbReference type="InterPro" id="IPR024932">
    <property type="entry name" value="ApbE"/>
</dbReference>
<keyword evidence="5" id="KW-0808">Transferase</keyword>
<name>A0ABS0JA60_9ACTN</name>
<evidence type="ECO:0000256" key="5">
    <source>
        <dbReference type="ARBA" id="ARBA00022679"/>
    </source>
</evidence>
<dbReference type="PANTHER" id="PTHR30040:SF2">
    <property type="entry name" value="FAD:PROTEIN FMN TRANSFERASE"/>
    <property type="match status" value="1"/>
</dbReference>
<keyword evidence="11" id="KW-0449">Lipoprotein</keyword>
<dbReference type="InterPro" id="IPR003374">
    <property type="entry name" value="ApbE-like_sf"/>
</dbReference>
<evidence type="ECO:0000256" key="8">
    <source>
        <dbReference type="ARBA" id="ARBA00022842"/>
    </source>
</evidence>
<dbReference type="Pfam" id="PF02424">
    <property type="entry name" value="ApbE"/>
    <property type="match status" value="2"/>
</dbReference>
<keyword evidence="6" id="KW-0479">Metal-binding</keyword>
<sequence length="256" mass="27442">MRATLTRPGLCRVEQIMGTAITLDLADDLPPSTLRELADEVFAWMREVDARFSTYQPDSEVCRFDRGEVLLSEASADLRYVLETCADLWGATDGFFDAYATGRLDPSGFVKGWAAQVASDRLVAAGAVNHCVNAGGDVRVRGLSPSGEPWRIGIRHPWDAMAACLVLTGTDLAVATSGVYERGRHVLDPRRGAPASGLRSVTVVGTDLGVADAYATAALAMGTPGLNWLARLDDHTHAAITDNARQYHSADLPLTD</sequence>
<evidence type="ECO:0000256" key="7">
    <source>
        <dbReference type="ARBA" id="ARBA00022827"/>
    </source>
</evidence>
<evidence type="ECO:0000256" key="2">
    <source>
        <dbReference type="ARBA" id="ARBA00011955"/>
    </source>
</evidence>
<reference evidence="11 12" key="1">
    <citation type="submission" date="2020-11" db="EMBL/GenBank/DDBJ databases">
        <title>Sequencing the genomes of 1000 actinobacteria strains.</title>
        <authorList>
            <person name="Klenk H.-P."/>
        </authorList>
    </citation>
    <scope>NUCLEOTIDE SEQUENCE [LARGE SCALE GENOMIC DNA]</scope>
    <source>
        <strain evidence="11 12">DSM 101692</strain>
    </source>
</reference>
<organism evidence="11 12">
    <name type="scientific">Micromonospora ureilytica</name>
    <dbReference type="NCBI Taxonomy" id="709868"/>
    <lineage>
        <taxon>Bacteria</taxon>
        <taxon>Bacillati</taxon>
        <taxon>Actinomycetota</taxon>
        <taxon>Actinomycetes</taxon>
        <taxon>Micromonosporales</taxon>
        <taxon>Micromonosporaceae</taxon>
        <taxon>Micromonospora</taxon>
    </lineage>
</organism>
<comment type="cofactor">
    <cofactor evidence="1">
        <name>Mg(2+)</name>
        <dbReference type="ChEBI" id="CHEBI:18420"/>
    </cofactor>
</comment>
<comment type="caution">
    <text evidence="11">The sequence shown here is derived from an EMBL/GenBank/DDBJ whole genome shotgun (WGS) entry which is preliminary data.</text>
</comment>
<accession>A0ABS0JA60</accession>
<dbReference type="EMBL" id="JADOTX010000001">
    <property type="protein sequence ID" value="MBG6063884.1"/>
    <property type="molecule type" value="Genomic_DNA"/>
</dbReference>
<evidence type="ECO:0000256" key="1">
    <source>
        <dbReference type="ARBA" id="ARBA00001946"/>
    </source>
</evidence>
<dbReference type="Proteomes" id="UP000614915">
    <property type="component" value="Unassembled WGS sequence"/>
</dbReference>
<dbReference type="Gene3D" id="3.10.520.10">
    <property type="entry name" value="ApbE-like domains"/>
    <property type="match status" value="2"/>
</dbReference>
<evidence type="ECO:0000256" key="6">
    <source>
        <dbReference type="ARBA" id="ARBA00022723"/>
    </source>
</evidence>
<comment type="catalytic activity">
    <reaction evidence="10">
        <text>L-threonyl-[protein] + FAD = FMN-L-threonyl-[protein] + AMP + H(+)</text>
        <dbReference type="Rhea" id="RHEA:36847"/>
        <dbReference type="Rhea" id="RHEA-COMP:11060"/>
        <dbReference type="Rhea" id="RHEA-COMP:11061"/>
        <dbReference type="ChEBI" id="CHEBI:15378"/>
        <dbReference type="ChEBI" id="CHEBI:30013"/>
        <dbReference type="ChEBI" id="CHEBI:57692"/>
        <dbReference type="ChEBI" id="CHEBI:74257"/>
        <dbReference type="ChEBI" id="CHEBI:456215"/>
        <dbReference type="EC" id="2.7.1.180"/>
    </reaction>
</comment>
<gene>
    <name evidence="11" type="ORF">IW248_000171</name>
</gene>
<dbReference type="PANTHER" id="PTHR30040">
    <property type="entry name" value="THIAMINE BIOSYNTHESIS LIPOPROTEIN APBE"/>
    <property type="match status" value="1"/>
</dbReference>
<keyword evidence="12" id="KW-1185">Reference proteome</keyword>
<evidence type="ECO:0000313" key="11">
    <source>
        <dbReference type="EMBL" id="MBG6063884.1"/>
    </source>
</evidence>
<evidence type="ECO:0000256" key="9">
    <source>
        <dbReference type="ARBA" id="ARBA00031306"/>
    </source>
</evidence>
<evidence type="ECO:0000256" key="4">
    <source>
        <dbReference type="ARBA" id="ARBA00022630"/>
    </source>
</evidence>
<evidence type="ECO:0000256" key="10">
    <source>
        <dbReference type="ARBA" id="ARBA00048540"/>
    </source>
</evidence>
<protein>
    <recommendedName>
        <fullName evidence="3">FAD:protein FMN transferase</fullName>
        <ecNumber evidence="2">2.7.1.180</ecNumber>
    </recommendedName>
    <alternativeName>
        <fullName evidence="9">Flavin transferase</fullName>
    </alternativeName>
</protein>
<dbReference type="SUPFAM" id="SSF143631">
    <property type="entry name" value="ApbE-like"/>
    <property type="match status" value="1"/>
</dbReference>
<keyword evidence="4" id="KW-0285">Flavoprotein</keyword>
<dbReference type="EC" id="2.7.1.180" evidence="2"/>
<evidence type="ECO:0000313" key="12">
    <source>
        <dbReference type="Proteomes" id="UP000614915"/>
    </source>
</evidence>
<proteinExistence type="predicted"/>
<keyword evidence="8" id="KW-0460">Magnesium</keyword>